<dbReference type="PANTHER" id="PTHR45229">
    <property type="entry name" value="CONSTITUTIVE ORNITHINE DECARBOXYLASE"/>
    <property type="match status" value="1"/>
</dbReference>
<organism evidence="2 3">
    <name type="scientific">Rhizobium meliloti</name>
    <name type="common">Ensifer meliloti</name>
    <name type="synonym">Sinorhizobium meliloti</name>
    <dbReference type="NCBI Taxonomy" id="382"/>
    <lineage>
        <taxon>Bacteria</taxon>
        <taxon>Pseudomonadati</taxon>
        <taxon>Pseudomonadota</taxon>
        <taxon>Alphaproteobacteria</taxon>
        <taxon>Hyphomicrobiales</taxon>
        <taxon>Rhizobiaceae</taxon>
        <taxon>Sinorhizobium/Ensifer group</taxon>
        <taxon>Sinorhizobium</taxon>
    </lineage>
</organism>
<dbReference type="GO" id="GO:0016831">
    <property type="term" value="F:carboxy-lyase activity"/>
    <property type="evidence" value="ECO:0007669"/>
    <property type="project" value="InterPro"/>
</dbReference>
<feature type="domain" description="Orn/Lys/Arg decarboxylases family 1 pyridoxal-P attachment site" evidence="1">
    <location>
        <begin position="22"/>
        <end position="140"/>
    </location>
</feature>
<dbReference type="PANTHER" id="PTHR45229:SF3">
    <property type="entry name" value="BIODEGRADATIVE ARGININE DECARBOXYLASE"/>
    <property type="match status" value="1"/>
</dbReference>
<dbReference type="GO" id="GO:0030170">
    <property type="term" value="F:pyridoxal phosphate binding"/>
    <property type="evidence" value="ECO:0007669"/>
    <property type="project" value="TreeGrafter"/>
</dbReference>
<dbReference type="InterPro" id="IPR015424">
    <property type="entry name" value="PyrdxlP-dep_Trfase"/>
</dbReference>
<gene>
    <name evidence="2" type="ORF">CEJ86_33640</name>
</gene>
<accession>A0A2J0YSI3</accession>
<dbReference type="EMBL" id="NJGD01000129">
    <property type="protein sequence ID" value="PJR06745.1"/>
    <property type="molecule type" value="Genomic_DNA"/>
</dbReference>
<dbReference type="SUPFAM" id="SSF53383">
    <property type="entry name" value="PLP-dependent transferases"/>
    <property type="match status" value="1"/>
</dbReference>
<sequence length="140" mass="15420">TPEFVARHLVREARAYLEGVKPPFLKALLDYAEDGSYSWHCPGHSGGVAFLKSPVGQMFHQFFGENMLRADVCNAVEELGQLLDHNGAIGASERNAARIFNADHCFFVTNGTSTSNKIVWHHTVAPGDVVVVDRNCHKSI</sequence>
<dbReference type="GO" id="GO:0006520">
    <property type="term" value="P:amino acid metabolic process"/>
    <property type="evidence" value="ECO:0007669"/>
    <property type="project" value="InterPro"/>
</dbReference>
<proteinExistence type="predicted"/>
<protein>
    <submittedName>
        <fullName evidence="2">Lysine decarboxylase</fullName>
    </submittedName>
</protein>
<evidence type="ECO:0000313" key="2">
    <source>
        <dbReference type="EMBL" id="PJR06745.1"/>
    </source>
</evidence>
<comment type="caution">
    <text evidence="2">The sequence shown here is derived from an EMBL/GenBank/DDBJ whole genome shotgun (WGS) entry which is preliminary data.</text>
</comment>
<feature type="non-terminal residue" evidence="2">
    <location>
        <position position="140"/>
    </location>
</feature>
<dbReference type="AlphaFoldDB" id="A0A2J0YSI3"/>
<dbReference type="Proteomes" id="UP000231987">
    <property type="component" value="Unassembled WGS sequence"/>
</dbReference>
<evidence type="ECO:0000313" key="3">
    <source>
        <dbReference type="Proteomes" id="UP000231987"/>
    </source>
</evidence>
<dbReference type="Gene3D" id="3.40.640.10">
    <property type="entry name" value="Type I PLP-dependent aspartate aminotransferase-like (Major domain)"/>
    <property type="match status" value="1"/>
</dbReference>
<dbReference type="GO" id="GO:0005829">
    <property type="term" value="C:cytosol"/>
    <property type="evidence" value="ECO:0007669"/>
    <property type="project" value="TreeGrafter"/>
</dbReference>
<reference evidence="2 3" key="1">
    <citation type="submission" date="2017-06" db="EMBL/GenBank/DDBJ databases">
        <title>Ensifer strains isolated from leguminous trees and herbs display diverse denitrification phenotypes with some acting as strong N2O sinks.</title>
        <authorList>
            <person name="Woliy K."/>
            <person name="Mania D."/>
            <person name="Bakken L.R."/>
            <person name="Frostegard A."/>
        </authorList>
    </citation>
    <scope>NUCLEOTIDE SEQUENCE [LARGE SCALE GENOMIC DNA]</scope>
    <source>
        <strain evidence="2 3">AC50a</strain>
    </source>
</reference>
<feature type="non-terminal residue" evidence="2">
    <location>
        <position position="1"/>
    </location>
</feature>
<name>A0A2J0YSI3_RHIML</name>
<dbReference type="InterPro" id="IPR011193">
    <property type="entry name" value="Orn/lys/arg_de-COase"/>
</dbReference>
<dbReference type="Pfam" id="PF01276">
    <property type="entry name" value="OKR_DC_1"/>
    <property type="match status" value="1"/>
</dbReference>
<evidence type="ECO:0000259" key="1">
    <source>
        <dbReference type="Pfam" id="PF01276"/>
    </source>
</evidence>
<dbReference type="InterPro" id="IPR015421">
    <property type="entry name" value="PyrdxlP-dep_Trfase_major"/>
</dbReference>
<dbReference type="InterPro" id="IPR000310">
    <property type="entry name" value="Orn/Lys/Arg_deCO2ase_major_dom"/>
</dbReference>